<feature type="transmembrane region" description="Helical" evidence="5">
    <location>
        <begin position="32"/>
        <end position="49"/>
    </location>
</feature>
<dbReference type="EMBL" id="DROK01000099">
    <property type="protein sequence ID" value="HHI96887.1"/>
    <property type="molecule type" value="Genomic_DNA"/>
</dbReference>
<comment type="caution">
    <text evidence="6">The sequence shown here is derived from an EMBL/GenBank/DDBJ whole genome shotgun (WGS) entry which is preliminary data.</text>
</comment>
<evidence type="ECO:0000256" key="1">
    <source>
        <dbReference type="ARBA" id="ARBA00004141"/>
    </source>
</evidence>
<keyword evidence="4 5" id="KW-0472">Membrane</keyword>
<dbReference type="Proteomes" id="UP000886101">
    <property type="component" value="Unassembled WGS sequence"/>
</dbReference>
<dbReference type="GO" id="GO:0009403">
    <property type="term" value="P:toxin biosynthetic process"/>
    <property type="evidence" value="ECO:0007669"/>
    <property type="project" value="InterPro"/>
</dbReference>
<dbReference type="AlphaFoldDB" id="A0A7V5U273"/>
<gene>
    <name evidence="6" type="ORF">ENJ96_03450</name>
</gene>
<reference evidence="6" key="1">
    <citation type="journal article" date="2020" name="mSystems">
        <title>Genome- and Community-Level Interaction Insights into Carbon Utilization and Element Cycling Functions of Hydrothermarchaeota in Hydrothermal Sediment.</title>
        <authorList>
            <person name="Zhou Z."/>
            <person name="Liu Y."/>
            <person name="Xu W."/>
            <person name="Pan J."/>
            <person name="Luo Z.H."/>
            <person name="Li M."/>
        </authorList>
    </citation>
    <scope>NUCLEOTIDE SEQUENCE [LARGE SCALE GENOMIC DNA]</scope>
    <source>
        <strain evidence="6">HyVt-533</strain>
    </source>
</reference>
<accession>A0A7V5U273</accession>
<sequence length="175" mass="19897">MNLPLPWIDILVLAVLLFFILRNAWIGFWRGLSSLLGLVAGYLACLRLGGTVEKVLAPWLPEAWLKLAAYAAAFMLGFLAVFILAELLTRLFKKARLSWLDHLLGAFLGGVKGLLFWSVLFILVTTFYPGAKKYFAGSYTYPYLMKSARFLADIFPSQLKARFNYNLRHFLSHEK</sequence>
<keyword evidence="3 5" id="KW-1133">Transmembrane helix</keyword>
<keyword evidence="2 5" id="KW-0812">Transmembrane</keyword>
<evidence type="ECO:0000256" key="2">
    <source>
        <dbReference type="ARBA" id="ARBA00022692"/>
    </source>
</evidence>
<dbReference type="PANTHER" id="PTHR37306">
    <property type="entry name" value="COLICIN V PRODUCTION PROTEIN"/>
    <property type="match status" value="1"/>
</dbReference>
<dbReference type="PANTHER" id="PTHR37306:SF1">
    <property type="entry name" value="COLICIN V PRODUCTION PROTEIN"/>
    <property type="match status" value="1"/>
</dbReference>
<protein>
    <submittedName>
        <fullName evidence="6">CvpA family protein</fullName>
    </submittedName>
</protein>
<dbReference type="GO" id="GO:0016020">
    <property type="term" value="C:membrane"/>
    <property type="evidence" value="ECO:0007669"/>
    <property type="project" value="UniProtKB-SubCell"/>
</dbReference>
<evidence type="ECO:0000256" key="3">
    <source>
        <dbReference type="ARBA" id="ARBA00022989"/>
    </source>
</evidence>
<feature type="transmembrane region" description="Helical" evidence="5">
    <location>
        <begin position="104"/>
        <end position="128"/>
    </location>
</feature>
<organism evidence="6">
    <name type="scientific">Thermodesulfatator atlanticus</name>
    <dbReference type="NCBI Taxonomy" id="501497"/>
    <lineage>
        <taxon>Bacteria</taxon>
        <taxon>Pseudomonadati</taxon>
        <taxon>Thermodesulfobacteriota</taxon>
        <taxon>Thermodesulfobacteria</taxon>
        <taxon>Thermodesulfobacteriales</taxon>
        <taxon>Thermodesulfatatoraceae</taxon>
        <taxon>Thermodesulfatator</taxon>
    </lineage>
</organism>
<dbReference type="InterPro" id="IPR003825">
    <property type="entry name" value="Colicin-V_CvpA"/>
</dbReference>
<feature type="transmembrane region" description="Helical" evidence="5">
    <location>
        <begin position="69"/>
        <end position="92"/>
    </location>
</feature>
<name>A0A7V5U273_9BACT</name>
<dbReference type="Pfam" id="PF02674">
    <property type="entry name" value="Colicin_V"/>
    <property type="match status" value="1"/>
</dbReference>
<evidence type="ECO:0000256" key="5">
    <source>
        <dbReference type="SAM" id="Phobius"/>
    </source>
</evidence>
<feature type="transmembrane region" description="Helical" evidence="5">
    <location>
        <begin position="6"/>
        <end position="25"/>
    </location>
</feature>
<comment type="subcellular location">
    <subcellularLocation>
        <location evidence="1">Membrane</location>
        <topology evidence="1">Multi-pass membrane protein</topology>
    </subcellularLocation>
</comment>
<evidence type="ECO:0000313" key="6">
    <source>
        <dbReference type="EMBL" id="HHI96887.1"/>
    </source>
</evidence>
<proteinExistence type="predicted"/>
<evidence type="ECO:0000256" key="4">
    <source>
        <dbReference type="ARBA" id="ARBA00023136"/>
    </source>
</evidence>